<dbReference type="AlphaFoldDB" id="A0A0C1U0Q5"/>
<gene>
    <name evidence="2" type="ORF">U732_605</name>
</gene>
<sequence>MNVEIKSYKINHKNIEINGIGLQKEKSLHRSLKNIYCGEYGRMEVMVEGYIVDVVKDNILYEIQSKNFYNIQNKLKDLLVNNKVVLVHPIAAEKTIILLSEDGEVISKRKSPKKGRVIDFFDELISIPHLALEKNLEIEILLTKEKEIRIKDGKGSFRRRGVSIGDKLLVDIIDKYRFKNEEDYYSFLPKDLPSKFTNKELSLNSNMPINKIRKMTYSLKKMGLIEEVGKRGRELLFSKCK</sequence>
<feature type="domain" description="DUF8091" evidence="1">
    <location>
        <begin position="26"/>
        <end position="179"/>
    </location>
</feature>
<dbReference type="EMBL" id="AYSO01000020">
    <property type="protein sequence ID" value="KIE45093.1"/>
    <property type="molecule type" value="Genomic_DNA"/>
</dbReference>
<evidence type="ECO:0000313" key="3">
    <source>
        <dbReference type="Proteomes" id="UP000031366"/>
    </source>
</evidence>
<dbReference type="Pfam" id="PF26351">
    <property type="entry name" value="DUF8091"/>
    <property type="match status" value="1"/>
</dbReference>
<dbReference type="OrthoDB" id="9778820at2"/>
<reference evidence="2 3" key="1">
    <citation type="journal article" date="2015" name="Infect. Genet. Evol.">
        <title>Genomic sequences of six botulinum neurotoxin-producing strains representing three clostridial species illustrate the mobility and diversity of botulinum neurotoxin genes.</title>
        <authorList>
            <person name="Smith T.J."/>
            <person name="Hill K.K."/>
            <person name="Xie G."/>
            <person name="Foley B.T."/>
            <person name="Williamson C.H."/>
            <person name="Foster J.T."/>
            <person name="Johnson S.L."/>
            <person name="Chertkov O."/>
            <person name="Teshima H."/>
            <person name="Gibbons H.S."/>
            <person name="Johnsky L.A."/>
            <person name="Karavis M.A."/>
            <person name="Smith L.A."/>
        </authorList>
    </citation>
    <scope>NUCLEOTIDE SEQUENCE [LARGE SCALE GENOMIC DNA]</scope>
    <source>
        <strain evidence="2 3">CDC 2741</strain>
    </source>
</reference>
<organism evidence="2 3">
    <name type="scientific">Clostridium argentinense CDC 2741</name>
    <dbReference type="NCBI Taxonomy" id="1418104"/>
    <lineage>
        <taxon>Bacteria</taxon>
        <taxon>Bacillati</taxon>
        <taxon>Bacillota</taxon>
        <taxon>Clostridia</taxon>
        <taxon>Eubacteriales</taxon>
        <taxon>Clostridiaceae</taxon>
        <taxon>Clostridium</taxon>
    </lineage>
</organism>
<proteinExistence type="predicted"/>
<keyword evidence="3" id="KW-1185">Reference proteome</keyword>
<evidence type="ECO:0000259" key="1">
    <source>
        <dbReference type="Pfam" id="PF26351"/>
    </source>
</evidence>
<dbReference type="Proteomes" id="UP000031366">
    <property type="component" value="Unassembled WGS sequence"/>
</dbReference>
<comment type="caution">
    <text evidence="2">The sequence shown here is derived from an EMBL/GenBank/DDBJ whole genome shotgun (WGS) entry which is preliminary data.</text>
</comment>
<dbReference type="RefSeq" id="WP_052268294.1">
    <property type="nucleotide sequence ID" value="NZ_AYSO01000020.1"/>
</dbReference>
<accession>A0A0C1U0Q5</accession>
<dbReference type="InterPro" id="IPR058404">
    <property type="entry name" value="DUF8091"/>
</dbReference>
<evidence type="ECO:0000313" key="2">
    <source>
        <dbReference type="EMBL" id="KIE45093.1"/>
    </source>
</evidence>
<protein>
    <recommendedName>
        <fullName evidence="1">DUF8091 domain-containing protein</fullName>
    </recommendedName>
</protein>
<name>A0A0C1U0Q5_9CLOT</name>